<keyword evidence="2" id="KW-0496">Mitochondrion</keyword>
<evidence type="ECO:0000256" key="1">
    <source>
        <dbReference type="SAM" id="MobiDB-lite"/>
    </source>
</evidence>
<organism evidence="2 3">
    <name type="scientific">Plasmodiophora brassicae</name>
    <name type="common">Clubroot disease agent</name>
    <dbReference type="NCBI Taxonomy" id="37360"/>
    <lineage>
        <taxon>Eukaryota</taxon>
        <taxon>Sar</taxon>
        <taxon>Rhizaria</taxon>
        <taxon>Endomyxa</taxon>
        <taxon>Phytomyxea</taxon>
        <taxon>Plasmodiophorida</taxon>
        <taxon>Plasmodiophoridae</taxon>
        <taxon>Plasmodiophora</taxon>
    </lineage>
</organism>
<reference evidence="2 3" key="1">
    <citation type="submission" date="2018-03" db="EMBL/GenBank/DDBJ databases">
        <authorList>
            <person name="Fogelqvist J."/>
        </authorList>
    </citation>
    <scope>NUCLEOTIDE SEQUENCE [LARGE SCALE GENOMIC DNA]</scope>
</reference>
<sequence>MVSAHPDDNCNKSWIMRKDASTRSLVERRPPYMFPELRHPIISEAGHRLTKMPASPPAASLHAHQMLYGSGSPDDAGADRPPHGIAPTSFAGLAFADKRFNVFAPVRPTEAKVVQLAAVLFIVEKMTLAQALAVRYTLEALAMRSDIQHTLVESVADVFHGGLAQPNAQVGSPTTPSPSPANRPISVLTAEQV</sequence>
<dbReference type="EMBL" id="OVEO01000009">
    <property type="protein sequence ID" value="SPQ98212.1"/>
    <property type="molecule type" value="Genomic_DNA"/>
</dbReference>
<accession>A0A3P3YDK5</accession>
<feature type="region of interest" description="Disordered" evidence="1">
    <location>
        <begin position="166"/>
        <end position="193"/>
    </location>
</feature>
<gene>
    <name evidence="2" type="ORF">PLBR_LOCUS5427</name>
</gene>
<evidence type="ECO:0000313" key="3">
    <source>
        <dbReference type="Proteomes" id="UP000290189"/>
    </source>
</evidence>
<proteinExistence type="predicted"/>
<dbReference type="Proteomes" id="UP000290189">
    <property type="component" value="Unassembled WGS sequence"/>
</dbReference>
<geneLocation type="mitochondrion" evidence="2"/>
<name>A0A3P3YDK5_PLABS</name>
<evidence type="ECO:0000313" key="2">
    <source>
        <dbReference type="EMBL" id="SPQ98212.1"/>
    </source>
</evidence>
<protein>
    <submittedName>
        <fullName evidence="2">Uncharacterized protein</fullName>
    </submittedName>
</protein>
<dbReference type="AlphaFoldDB" id="A0A3P3YDK5"/>